<name>A0A261SUA1_9BORD</name>
<dbReference type="AlphaFoldDB" id="A0A261SUA1"/>
<sequence length="105" mass="10834">MIMRTLTLPLAGITRDAPSGRAGTRHHGGTDRTDTRAGVGDHAAGHVGDRVGDRVGRSPAAPGADRPADADRAPRGARQALRGRPRSAAASRFAAVATATPFRCM</sequence>
<feature type="compositionally biased region" description="Basic and acidic residues" evidence="1">
    <location>
        <begin position="43"/>
        <end position="56"/>
    </location>
</feature>
<evidence type="ECO:0000313" key="2">
    <source>
        <dbReference type="EMBL" id="OZI40944.1"/>
    </source>
</evidence>
<dbReference type="Proteomes" id="UP000217005">
    <property type="component" value="Unassembled WGS sequence"/>
</dbReference>
<comment type="caution">
    <text evidence="2">The sequence shown here is derived from an EMBL/GenBank/DDBJ whole genome shotgun (WGS) entry which is preliminary data.</text>
</comment>
<gene>
    <name evidence="2" type="ORF">CEG14_04135</name>
</gene>
<feature type="region of interest" description="Disordered" evidence="1">
    <location>
        <begin position="1"/>
        <end position="89"/>
    </location>
</feature>
<proteinExistence type="predicted"/>
<feature type="compositionally biased region" description="Low complexity" evidence="1">
    <location>
        <begin position="76"/>
        <end position="89"/>
    </location>
</feature>
<protein>
    <submittedName>
        <fullName evidence="2">Uncharacterized protein</fullName>
    </submittedName>
</protein>
<accession>A0A261SUA1</accession>
<dbReference type="RefSeq" id="WP_094825057.1">
    <property type="nucleotide sequence ID" value="NZ_NEVL01000001.1"/>
</dbReference>
<organism evidence="2 3">
    <name type="scientific">Bordetella genomosp. 1</name>
    <dbReference type="NCBI Taxonomy" id="1395607"/>
    <lineage>
        <taxon>Bacteria</taxon>
        <taxon>Pseudomonadati</taxon>
        <taxon>Pseudomonadota</taxon>
        <taxon>Betaproteobacteria</taxon>
        <taxon>Burkholderiales</taxon>
        <taxon>Alcaligenaceae</taxon>
        <taxon>Bordetella</taxon>
    </lineage>
</organism>
<evidence type="ECO:0000313" key="3">
    <source>
        <dbReference type="Proteomes" id="UP000217005"/>
    </source>
</evidence>
<reference evidence="2 3" key="1">
    <citation type="submission" date="2017-05" db="EMBL/GenBank/DDBJ databases">
        <title>Complete and WGS of Bordetella genogroups.</title>
        <authorList>
            <person name="Spilker T."/>
            <person name="LiPuma J."/>
        </authorList>
    </citation>
    <scope>NUCLEOTIDE SEQUENCE [LARGE SCALE GENOMIC DNA]</scope>
    <source>
        <strain evidence="2 3">AU17610</strain>
    </source>
</reference>
<dbReference type="EMBL" id="NEVL01000001">
    <property type="protein sequence ID" value="OZI40944.1"/>
    <property type="molecule type" value="Genomic_DNA"/>
</dbReference>
<evidence type="ECO:0000256" key="1">
    <source>
        <dbReference type="SAM" id="MobiDB-lite"/>
    </source>
</evidence>